<dbReference type="Proteomes" id="UP001165074">
    <property type="component" value="Unassembled WGS sequence"/>
</dbReference>
<organism evidence="2 3">
    <name type="scientific">Actinoallomurus iriomotensis</name>
    <dbReference type="NCBI Taxonomy" id="478107"/>
    <lineage>
        <taxon>Bacteria</taxon>
        <taxon>Bacillati</taxon>
        <taxon>Actinomycetota</taxon>
        <taxon>Actinomycetes</taxon>
        <taxon>Streptosporangiales</taxon>
        <taxon>Thermomonosporaceae</taxon>
        <taxon>Actinoallomurus</taxon>
    </lineage>
</organism>
<keyword evidence="1" id="KW-0472">Membrane</keyword>
<evidence type="ECO:0000313" key="2">
    <source>
        <dbReference type="EMBL" id="GLY84570.1"/>
    </source>
</evidence>
<comment type="caution">
    <text evidence="2">The sequence shown here is derived from an EMBL/GenBank/DDBJ whole genome shotgun (WGS) entry which is preliminary data.</text>
</comment>
<feature type="transmembrane region" description="Helical" evidence="1">
    <location>
        <begin position="101"/>
        <end position="118"/>
    </location>
</feature>
<evidence type="ECO:0000256" key="1">
    <source>
        <dbReference type="SAM" id="Phobius"/>
    </source>
</evidence>
<gene>
    <name evidence="2" type="ORF">Airi02_024990</name>
</gene>
<dbReference type="AlphaFoldDB" id="A0A9W6RYN3"/>
<proteinExistence type="predicted"/>
<sequence length="129" mass="12875">MFGAVSTRPMTLSTAAAIEAVEGAAVVAVGLYVGVEAIAGSPNDLASAVVLAVMAIAAGVGIVAVGRGLWQVRRWGRAPALLTQIFALIAAISMIQSSRQIIGGVLIVVAVAAAAALLSPPTTRALDQD</sequence>
<dbReference type="EMBL" id="BSTK01000003">
    <property type="protein sequence ID" value="GLY84570.1"/>
    <property type="molecule type" value="Genomic_DNA"/>
</dbReference>
<evidence type="ECO:0000313" key="3">
    <source>
        <dbReference type="Proteomes" id="UP001165074"/>
    </source>
</evidence>
<reference evidence="2" key="1">
    <citation type="submission" date="2023-03" db="EMBL/GenBank/DDBJ databases">
        <title>Actinoallomurus iriomotensis NBRC 103684.</title>
        <authorList>
            <person name="Ichikawa N."/>
            <person name="Sato H."/>
            <person name="Tonouchi N."/>
        </authorList>
    </citation>
    <scope>NUCLEOTIDE SEQUENCE</scope>
    <source>
        <strain evidence="2">NBRC 103684</strain>
    </source>
</reference>
<name>A0A9W6RYN3_9ACTN</name>
<accession>A0A9W6RYN3</accession>
<feature type="transmembrane region" description="Helical" evidence="1">
    <location>
        <begin position="12"/>
        <end position="33"/>
    </location>
</feature>
<keyword evidence="1" id="KW-1133">Transmembrane helix</keyword>
<keyword evidence="1" id="KW-0812">Transmembrane</keyword>
<feature type="transmembrane region" description="Helical" evidence="1">
    <location>
        <begin position="45"/>
        <end position="66"/>
    </location>
</feature>
<evidence type="ECO:0008006" key="4">
    <source>
        <dbReference type="Google" id="ProtNLM"/>
    </source>
</evidence>
<keyword evidence="3" id="KW-1185">Reference proteome</keyword>
<protein>
    <recommendedName>
        <fullName evidence="4">Integral membrane protein</fullName>
    </recommendedName>
</protein>